<proteinExistence type="predicted"/>
<dbReference type="SMART" id="SM00256">
    <property type="entry name" value="FBOX"/>
    <property type="match status" value="1"/>
</dbReference>
<dbReference type="EMBL" id="LR881470">
    <property type="protein sequence ID" value="CAD5333422.1"/>
    <property type="molecule type" value="Genomic_DNA"/>
</dbReference>
<name>A0A7G2FJ18_ARATH</name>
<reference evidence="2 3" key="1">
    <citation type="submission" date="2020-09" db="EMBL/GenBank/DDBJ databases">
        <authorList>
            <person name="Ashkenazy H."/>
        </authorList>
    </citation>
    <scope>NUCLEOTIDE SEQUENCE [LARGE SCALE GENOMIC DNA]</scope>
    <source>
        <strain evidence="3">cv. Cdm-0</strain>
    </source>
</reference>
<dbReference type="Pfam" id="PF00646">
    <property type="entry name" value="F-box"/>
    <property type="match status" value="1"/>
</dbReference>
<dbReference type="SUPFAM" id="SSF81383">
    <property type="entry name" value="F-box domain"/>
    <property type="match status" value="1"/>
</dbReference>
<dbReference type="Proteomes" id="UP000516314">
    <property type="component" value="Chromosome 5"/>
</dbReference>
<organism evidence="2 3">
    <name type="scientific">Arabidopsis thaliana</name>
    <name type="common">Mouse-ear cress</name>
    <dbReference type="NCBI Taxonomy" id="3702"/>
    <lineage>
        <taxon>Eukaryota</taxon>
        <taxon>Viridiplantae</taxon>
        <taxon>Streptophyta</taxon>
        <taxon>Embryophyta</taxon>
        <taxon>Tracheophyta</taxon>
        <taxon>Spermatophyta</taxon>
        <taxon>Magnoliopsida</taxon>
        <taxon>eudicotyledons</taxon>
        <taxon>Gunneridae</taxon>
        <taxon>Pentapetalae</taxon>
        <taxon>rosids</taxon>
        <taxon>malvids</taxon>
        <taxon>Brassicales</taxon>
        <taxon>Brassicaceae</taxon>
        <taxon>Camelineae</taxon>
        <taxon>Arabidopsis</taxon>
    </lineage>
</organism>
<dbReference type="InterPro" id="IPR036047">
    <property type="entry name" value="F-box-like_dom_sf"/>
</dbReference>
<dbReference type="NCBIfam" id="TIGR01640">
    <property type="entry name" value="F_box_assoc_1"/>
    <property type="match status" value="1"/>
</dbReference>
<dbReference type="InterPro" id="IPR001810">
    <property type="entry name" value="F-box_dom"/>
</dbReference>
<feature type="domain" description="F-box" evidence="1">
    <location>
        <begin position="10"/>
        <end position="50"/>
    </location>
</feature>
<dbReference type="AlphaFoldDB" id="A0A7G2FJ18"/>
<dbReference type="PANTHER" id="PTHR31111:SF130">
    <property type="entry name" value="F-BOX ASSOCIATED UBIQUITINATION EFFECTOR FAMILY PROTEIN"/>
    <property type="match status" value="1"/>
</dbReference>
<dbReference type="Pfam" id="PF08268">
    <property type="entry name" value="FBA_3"/>
    <property type="match status" value="2"/>
</dbReference>
<dbReference type="InterPro" id="IPR013187">
    <property type="entry name" value="F-box-assoc_dom_typ3"/>
</dbReference>
<evidence type="ECO:0000313" key="3">
    <source>
        <dbReference type="Proteomes" id="UP000516314"/>
    </source>
</evidence>
<accession>A0A7G2FJ18</accession>
<dbReference type="InterPro" id="IPR017451">
    <property type="entry name" value="F-box-assoc_interact_dom"/>
</dbReference>
<evidence type="ECO:0000313" key="2">
    <source>
        <dbReference type="EMBL" id="CAD5333422.1"/>
    </source>
</evidence>
<dbReference type="PANTHER" id="PTHR31111">
    <property type="entry name" value="BNAA05G37150D PROTEIN-RELATED"/>
    <property type="match status" value="1"/>
</dbReference>
<evidence type="ECO:0000259" key="1">
    <source>
        <dbReference type="SMART" id="SM00256"/>
    </source>
</evidence>
<gene>
    <name evidence="2" type="ORF">AT9943_LOCUS20779</name>
</gene>
<sequence length="315" mass="36693">MESRKTYDSIPDDLFVEIALRLSSKSIARCRCVSKLWASILYRQDFTELFITKSSARPRLLFAVLKASGLIFYSSPQSQNPSLEVDFHNHMKFHEDMNLYMCSYVSGLFHIPVHDIWTSKASVCVIFNPITGRYVSLPEQMATKRTENLKWRKMICPLTHEPYYGRALSINGVLYYFARTSCFLVVSFNVRSEKFKFLDGKDFSNFHREFINYKGKLGVTKLECDAGYGHPRELCVWVLEDVENQEWSQYIYSLPKIKVNRIRNDNIFVVGMIATEDLSIDDSKQLKSKPQQRRHVKNMQAILLQNKYDLLGNSE</sequence>
<protein>
    <submittedName>
        <fullName evidence="2">(thale cress) hypothetical protein</fullName>
    </submittedName>
</protein>